<proteinExistence type="predicted"/>
<comment type="caution">
    <text evidence="1">The sequence shown here is derived from an EMBL/GenBank/DDBJ whole genome shotgun (WGS) entry which is preliminary data.</text>
</comment>
<sequence>MTKNKKRLYVALYPSGTVGNEERRYDIPPSPNPLTRPVLNSPTLRRYHWAFLVGPKVEAGKAVPGMRYHVKNFPGSRWVYEELEAKDVRWTNRLLARIVVAKIEDQGRLVDIMRNTPVVQGDDSWRCRSWIADVLARLDRDDRAVGTAKLGWGEIEAKARAYVAEKDAAGRYSTVDELLKPKPTWDLLAGKEIVP</sequence>
<evidence type="ECO:0000313" key="2">
    <source>
        <dbReference type="Proteomes" id="UP000237481"/>
    </source>
</evidence>
<dbReference type="InterPro" id="IPR054208">
    <property type="entry name" value="DUF6914"/>
</dbReference>
<gene>
    <name evidence="1" type="ORF">TPAR_07232</name>
</gene>
<dbReference type="Proteomes" id="UP000237481">
    <property type="component" value="Unassembled WGS sequence"/>
</dbReference>
<evidence type="ECO:0000313" key="1">
    <source>
        <dbReference type="EMBL" id="POR32556.1"/>
    </source>
</evidence>
<organism evidence="1 2">
    <name type="scientific">Tolypocladium paradoxum</name>
    <dbReference type="NCBI Taxonomy" id="94208"/>
    <lineage>
        <taxon>Eukaryota</taxon>
        <taxon>Fungi</taxon>
        <taxon>Dikarya</taxon>
        <taxon>Ascomycota</taxon>
        <taxon>Pezizomycotina</taxon>
        <taxon>Sordariomycetes</taxon>
        <taxon>Hypocreomycetidae</taxon>
        <taxon>Hypocreales</taxon>
        <taxon>Ophiocordycipitaceae</taxon>
        <taxon>Tolypocladium</taxon>
    </lineage>
</organism>
<dbReference type="Pfam" id="PF21858">
    <property type="entry name" value="DUF6914"/>
    <property type="match status" value="1"/>
</dbReference>
<dbReference type="OrthoDB" id="2679825at2759"/>
<name>A0A2S4KQU3_9HYPO</name>
<keyword evidence="2" id="KW-1185">Reference proteome</keyword>
<accession>A0A2S4KQU3</accession>
<dbReference type="STRING" id="94208.A0A2S4KQU3"/>
<dbReference type="EMBL" id="PKSG01000831">
    <property type="protein sequence ID" value="POR32556.1"/>
    <property type="molecule type" value="Genomic_DNA"/>
</dbReference>
<reference evidence="1 2" key="1">
    <citation type="submission" date="2018-01" db="EMBL/GenBank/DDBJ databases">
        <title>Harnessing the power of phylogenomics to disentangle the directionality and signatures of interkingdom host jumping in the parasitic fungal genus Tolypocladium.</title>
        <authorList>
            <person name="Quandt C.A."/>
            <person name="Patterson W."/>
            <person name="Spatafora J.W."/>
        </authorList>
    </citation>
    <scope>NUCLEOTIDE SEQUENCE [LARGE SCALE GENOMIC DNA]</scope>
    <source>
        <strain evidence="1 2">NRBC 100945</strain>
    </source>
</reference>
<dbReference type="AlphaFoldDB" id="A0A2S4KQU3"/>
<protein>
    <submittedName>
        <fullName evidence="1">Uncharacterized protein</fullName>
    </submittedName>
</protein>